<keyword evidence="3" id="KW-1185">Reference proteome</keyword>
<evidence type="ECO:0000256" key="1">
    <source>
        <dbReference type="SAM" id="MobiDB-lite"/>
    </source>
</evidence>
<sequence length="490" mass="55067">MEPANSPAASIRSFAAESSAPSQGLEFGLQPNSAFTSPLGRSKRRGPHDLVSMCLLTLVNNFHLVDRESVYALLSKYLWVLWRDVAGCRAHGLEPSGPALHAWESVGGALVNHCQEWLQQEERFLQEPGRNMKISAARYGDDKDKMLYMSMYRLCGAFFNTSNSLDFPLRHESLLDTNLAMLRRATLSCLVHLCLENVERFPRADLVALADLPLTVLELAQYSQPRRDMLLNDLLCHDWGRLAENGGGFSKLRVLRITSRWHRISKDGLMHLRSLPRLILVDINRMWRYPKSSPQPGWKLGMLGRTVFETYASTYLGRPVYASADEAEDMEHIFKKDHRGNADPVMAIRDHGLLRPVDAYKDGLPPGKVAHNGENGLQGGGVAEDDLDSSEDEESGPSSLDHMTFPPALARPWEVFAWLGLVDHKTPDPEDAEKIQLQASNIPLPRNRFVHQRLHNHPSVSSQLEAARLSRVVYRRCPEDDKDGDGQGRD</sequence>
<accession>A0ABR3VLL2</accession>
<protein>
    <submittedName>
        <fullName evidence="2">Uncharacterized protein</fullName>
    </submittedName>
</protein>
<organism evidence="2 3">
    <name type="scientific">Humicola insolens</name>
    <name type="common">Soft-rot fungus</name>
    <dbReference type="NCBI Taxonomy" id="85995"/>
    <lineage>
        <taxon>Eukaryota</taxon>
        <taxon>Fungi</taxon>
        <taxon>Dikarya</taxon>
        <taxon>Ascomycota</taxon>
        <taxon>Pezizomycotina</taxon>
        <taxon>Sordariomycetes</taxon>
        <taxon>Sordariomycetidae</taxon>
        <taxon>Sordariales</taxon>
        <taxon>Chaetomiaceae</taxon>
        <taxon>Mycothermus</taxon>
    </lineage>
</organism>
<comment type="caution">
    <text evidence="2">The sequence shown here is derived from an EMBL/GenBank/DDBJ whole genome shotgun (WGS) entry which is preliminary data.</text>
</comment>
<dbReference type="Proteomes" id="UP001583172">
    <property type="component" value="Unassembled WGS sequence"/>
</dbReference>
<name>A0ABR3VLL2_HUMIN</name>
<evidence type="ECO:0000313" key="2">
    <source>
        <dbReference type="EMBL" id="KAL1842646.1"/>
    </source>
</evidence>
<reference evidence="2 3" key="1">
    <citation type="journal article" date="2024" name="Commun. Biol.">
        <title>Comparative genomic analysis of thermophilic fungi reveals convergent evolutionary adaptations and gene losses.</title>
        <authorList>
            <person name="Steindorff A.S."/>
            <person name="Aguilar-Pontes M.V."/>
            <person name="Robinson A.J."/>
            <person name="Andreopoulos B."/>
            <person name="LaButti K."/>
            <person name="Kuo A."/>
            <person name="Mondo S."/>
            <person name="Riley R."/>
            <person name="Otillar R."/>
            <person name="Haridas S."/>
            <person name="Lipzen A."/>
            <person name="Grimwood J."/>
            <person name="Schmutz J."/>
            <person name="Clum A."/>
            <person name="Reid I.D."/>
            <person name="Moisan M.C."/>
            <person name="Butler G."/>
            <person name="Nguyen T.T.M."/>
            <person name="Dewar K."/>
            <person name="Conant G."/>
            <person name="Drula E."/>
            <person name="Henrissat B."/>
            <person name="Hansel C."/>
            <person name="Singer S."/>
            <person name="Hutchinson M.I."/>
            <person name="de Vries R.P."/>
            <person name="Natvig D.O."/>
            <person name="Powell A.J."/>
            <person name="Tsang A."/>
            <person name="Grigoriev I.V."/>
        </authorList>
    </citation>
    <scope>NUCLEOTIDE SEQUENCE [LARGE SCALE GENOMIC DNA]</scope>
    <source>
        <strain evidence="2 3">CBS 620.91</strain>
    </source>
</reference>
<feature type="region of interest" description="Disordered" evidence="1">
    <location>
        <begin position="364"/>
        <end position="404"/>
    </location>
</feature>
<evidence type="ECO:0000313" key="3">
    <source>
        <dbReference type="Proteomes" id="UP001583172"/>
    </source>
</evidence>
<proteinExistence type="predicted"/>
<dbReference type="EMBL" id="JAZGSY010000036">
    <property type="protein sequence ID" value="KAL1842646.1"/>
    <property type="molecule type" value="Genomic_DNA"/>
</dbReference>
<feature type="compositionally biased region" description="Acidic residues" evidence="1">
    <location>
        <begin position="383"/>
        <end position="395"/>
    </location>
</feature>
<gene>
    <name evidence="2" type="ORF">VTJ49DRAFT_4557</name>
</gene>